<dbReference type="Pfam" id="PF13560">
    <property type="entry name" value="HTH_31"/>
    <property type="match status" value="1"/>
</dbReference>
<gene>
    <name evidence="2" type="ORF">CP980_34350</name>
</gene>
<keyword evidence="3" id="KW-1185">Reference proteome</keyword>
<evidence type="ECO:0000256" key="1">
    <source>
        <dbReference type="SAM" id="MobiDB-lite"/>
    </source>
</evidence>
<name>A0A5J6JFW5_STRVI</name>
<organism evidence="2 3">
    <name type="scientific">Streptomyces vinaceus</name>
    <dbReference type="NCBI Taxonomy" id="1960"/>
    <lineage>
        <taxon>Bacteria</taxon>
        <taxon>Bacillati</taxon>
        <taxon>Actinomycetota</taxon>
        <taxon>Actinomycetes</taxon>
        <taxon>Kitasatosporales</taxon>
        <taxon>Streptomycetaceae</taxon>
        <taxon>Streptomyces</taxon>
    </lineage>
</organism>
<dbReference type="AlphaFoldDB" id="A0A5J6JFW5"/>
<dbReference type="Proteomes" id="UP000325563">
    <property type="component" value="Chromosome"/>
</dbReference>
<dbReference type="Gene3D" id="1.10.260.40">
    <property type="entry name" value="lambda repressor-like DNA-binding domains"/>
    <property type="match status" value="1"/>
</dbReference>
<proteinExistence type="predicted"/>
<feature type="compositionally biased region" description="Pro residues" evidence="1">
    <location>
        <begin position="211"/>
        <end position="221"/>
    </location>
</feature>
<feature type="compositionally biased region" description="Basic and acidic residues" evidence="1">
    <location>
        <begin position="222"/>
        <end position="232"/>
    </location>
</feature>
<accession>A0A5J6JFW5</accession>
<feature type="region of interest" description="Disordered" evidence="1">
    <location>
        <begin position="190"/>
        <end position="242"/>
    </location>
</feature>
<dbReference type="KEGG" id="svn:CP980_34350"/>
<evidence type="ECO:0000313" key="2">
    <source>
        <dbReference type="EMBL" id="QEV49455.1"/>
    </source>
</evidence>
<sequence>MSSTPPAESRAEWAGQNSRCRTRSVPLGRLAEGLRNARLRADLTYRQLADRAPGFSRPTLQNAASGRTLPTREAVTTHAKACDTEPGPLLKLREEAVQVWRPAHSAAPATKRIRDEAGLAAALYNLRLNAGNPSCREVEKRTRTSPGSIRVPRTTVHRVLYRQRFPSSRTQLKAILVALGVPASDHAERLPAWTRANRRRQANGQDQEGQAPPPDHPPPDAPARRQRPEAAGHPRQPSPPLP</sequence>
<evidence type="ECO:0000313" key="3">
    <source>
        <dbReference type="Proteomes" id="UP000325563"/>
    </source>
</evidence>
<dbReference type="GO" id="GO:0003677">
    <property type="term" value="F:DNA binding"/>
    <property type="evidence" value="ECO:0007669"/>
    <property type="project" value="InterPro"/>
</dbReference>
<dbReference type="InterPro" id="IPR010982">
    <property type="entry name" value="Lambda_DNA-bd_dom_sf"/>
</dbReference>
<dbReference type="EMBL" id="CP023692">
    <property type="protein sequence ID" value="QEV49455.1"/>
    <property type="molecule type" value="Genomic_DNA"/>
</dbReference>
<protein>
    <submittedName>
        <fullName evidence="2">XRE family transcriptional regulator</fullName>
    </submittedName>
</protein>
<dbReference type="SUPFAM" id="SSF47413">
    <property type="entry name" value="lambda repressor-like DNA-binding domains"/>
    <property type="match status" value="1"/>
</dbReference>
<reference evidence="2 3" key="1">
    <citation type="submission" date="2017-09" db="EMBL/GenBank/DDBJ databases">
        <authorList>
            <person name="Lee N."/>
            <person name="Cho B.-K."/>
        </authorList>
    </citation>
    <scope>NUCLEOTIDE SEQUENCE [LARGE SCALE GENOMIC DNA]</scope>
    <source>
        <strain evidence="2 3">ATCC 27476</strain>
    </source>
</reference>